<proteinExistence type="predicted"/>
<reference evidence="1 2" key="1">
    <citation type="journal article" date="2005" name="PLoS Biol.">
        <title>The genomes of Oryza sativa: a history of duplications.</title>
        <authorList>
            <person name="Yu J."/>
            <person name="Wang J."/>
            <person name="Lin W."/>
            <person name="Li S."/>
            <person name="Li H."/>
            <person name="Zhou J."/>
            <person name="Ni P."/>
            <person name="Dong W."/>
            <person name="Hu S."/>
            <person name="Zeng C."/>
            <person name="Zhang J."/>
            <person name="Zhang Y."/>
            <person name="Li R."/>
            <person name="Xu Z."/>
            <person name="Li S."/>
            <person name="Li X."/>
            <person name="Zheng H."/>
            <person name="Cong L."/>
            <person name="Lin L."/>
            <person name="Yin J."/>
            <person name="Geng J."/>
            <person name="Li G."/>
            <person name="Shi J."/>
            <person name="Liu J."/>
            <person name="Lv H."/>
            <person name="Li J."/>
            <person name="Wang J."/>
            <person name="Deng Y."/>
            <person name="Ran L."/>
            <person name="Shi X."/>
            <person name="Wang X."/>
            <person name="Wu Q."/>
            <person name="Li C."/>
            <person name="Ren X."/>
            <person name="Wang J."/>
            <person name="Wang X."/>
            <person name="Li D."/>
            <person name="Liu D."/>
            <person name="Zhang X."/>
            <person name="Ji Z."/>
            <person name="Zhao W."/>
            <person name="Sun Y."/>
            <person name="Zhang Z."/>
            <person name="Bao J."/>
            <person name="Han Y."/>
            <person name="Dong L."/>
            <person name="Ji J."/>
            <person name="Chen P."/>
            <person name="Wu S."/>
            <person name="Liu J."/>
            <person name="Xiao Y."/>
            <person name="Bu D."/>
            <person name="Tan J."/>
            <person name="Yang L."/>
            <person name="Ye C."/>
            <person name="Zhang J."/>
            <person name="Xu J."/>
            <person name="Zhou Y."/>
            <person name="Yu Y."/>
            <person name="Zhang B."/>
            <person name="Zhuang S."/>
            <person name="Wei H."/>
            <person name="Liu B."/>
            <person name="Lei M."/>
            <person name="Yu H."/>
            <person name="Li Y."/>
            <person name="Xu H."/>
            <person name="Wei S."/>
            <person name="He X."/>
            <person name="Fang L."/>
            <person name="Zhang Z."/>
            <person name="Zhang Y."/>
            <person name="Huang X."/>
            <person name="Su Z."/>
            <person name="Tong W."/>
            <person name="Li J."/>
            <person name="Tong Z."/>
            <person name="Li S."/>
            <person name="Ye J."/>
            <person name="Wang L."/>
            <person name="Fang L."/>
            <person name="Lei T."/>
            <person name="Chen C."/>
            <person name="Chen H."/>
            <person name="Xu Z."/>
            <person name="Li H."/>
            <person name="Huang H."/>
            <person name="Zhang F."/>
            <person name="Xu H."/>
            <person name="Li N."/>
            <person name="Zhao C."/>
            <person name="Li S."/>
            <person name="Dong L."/>
            <person name="Huang Y."/>
            <person name="Li L."/>
            <person name="Xi Y."/>
            <person name="Qi Q."/>
            <person name="Li W."/>
            <person name="Zhang B."/>
            <person name="Hu W."/>
            <person name="Zhang Y."/>
            <person name="Tian X."/>
            <person name="Jiao Y."/>
            <person name="Liang X."/>
            <person name="Jin J."/>
            <person name="Gao L."/>
            <person name="Zheng W."/>
            <person name="Hao B."/>
            <person name="Liu S."/>
            <person name="Wang W."/>
            <person name="Yuan L."/>
            <person name="Cao M."/>
            <person name="McDermott J."/>
            <person name="Samudrala R."/>
            <person name="Wang J."/>
            <person name="Wong G.K."/>
            <person name="Yang H."/>
        </authorList>
    </citation>
    <scope>NUCLEOTIDE SEQUENCE [LARGE SCALE GENOMIC DNA]</scope>
    <source>
        <strain evidence="2">cv. 93-11</strain>
    </source>
</reference>
<dbReference type="HOGENOM" id="CLU_2531484_0_0_1"/>
<protein>
    <submittedName>
        <fullName evidence="1">Uncharacterized protein</fullName>
    </submittedName>
</protein>
<dbReference type="AlphaFoldDB" id="B8AT96"/>
<evidence type="ECO:0000313" key="1">
    <source>
        <dbReference type="EMBL" id="EEC77158.1"/>
    </source>
</evidence>
<keyword evidence="2" id="KW-1185">Reference proteome</keyword>
<sequence length="84" mass="9916">MVEERKIPFDQRATSDVEEKHLRDMVEDGVHPVKELIKWQSVHGEEYPTPNTTEIVSPPIRLQRSPWRLHKFVLRRTVGDPFSI</sequence>
<evidence type="ECO:0000313" key="2">
    <source>
        <dbReference type="Proteomes" id="UP000007015"/>
    </source>
</evidence>
<dbReference type="Gramene" id="BGIOSGA016247-TA">
    <property type="protein sequence ID" value="BGIOSGA016247-PA"/>
    <property type="gene ID" value="BGIOSGA016247"/>
</dbReference>
<dbReference type="Proteomes" id="UP000007015">
    <property type="component" value="Chromosome 4"/>
</dbReference>
<gene>
    <name evidence="1" type="ORF">OsI_15619</name>
</gene>
<dbReference type="EMBL" id="CM000129">
    <property type="protein sequence ID" value="EEC77158.1"/>
    <property type="molecule type" value="Genomic_DNA"/>
</dbReference>
<accession>B8AT96</accession>
<organism evidence="1 2">
    <name type="scientific">Oryza sativa subsp. indica</name>
    <name type="common">Rice</name>
    <dbReference type="NCBI Taxonomy" id="39946"/>
    <lineage>
        <taxon>Eukaryota</taxon>
        <taxon>Viridiplantae</taxon>
        <taxon>Streptophyta</taxon>
        <taxon>Embryophyta</taxon>
        <taxon>Tracheophyta</taxon>
        <taxon>Spermatophyta</taxon>
        <taxon>Magnoliopsida</taxon>
        <taxon>Liliopsida</taxon>
        <taxon>Poales</taxon>
        <taxon>Poaceae</taxon>
        <taxon>BOP clade</taxon>
        <taxon>Oryzoideae</taxon>
        <taxon>Oryzeae</taxon>
        <taxon>Oryzinae</taxon>
        <taxon>Oryza</taxon>
        <taxon>Oryza sativa</taxon>
    </lineage>
</organism>
<name>B8AT96_ORYSI</name>